<reference evidence="14 20" key="1">
    <citation type="journal article" date="2014" name="J. Bacteriol.">
        <title>Role of an Archaeal PitA Transporter in the Copper and Arsenic Resistance of Metallosphaera sedula, an Extreme Thermoacidophile.</title>
        <authorList>
            <person name="McCarthy S."/>
            <person name="Ai C."/>
            <person name="Wheaton G."/>
            <person name="Tevatia R."/>
            <person name="Eckrich V."/>
            <person name="Kelly R."/>
            <person name="Blum P."/>
        </authorList>
    </citation>
    <scope>NUCLEOTIDE SEQUENCE [LARGE SCALE GENOMIC DNA]</scope>
    <source>
        <strain evidence="14 20">CuR1</strain>
    </source>
</reference>
<dbReference type="GO" id="GO:0008553">
    <property type="term" value="F:P-type proton-exporting transporter activity"/>
    <property type="evidence" value="ECO:0007669"/>
    <property type="project" value="InterPro"/>
</dbReference>
<keyword evidence="8" id="KW-0460">Magnesium</keyword>
<dbReference type="EMBL" id="CP012176">
    <property type="protein sequence ID" value="AKV82617.1"/>
    <property type="molecule type" value="Genomic_DNA"/>
</dbReference>
<keyword evidence="6" id="KW-0547">Nucleotide-binding</keyword>
<dbReference type="NCBIfam" id="TIGR01647">
    <property type="entry name" value="ATPase-IIIA_H"/>
    <property type="match status" value="1"/>
</dbReference>
<dbReference type="InterPro" id="IPR008250">
    <property type="entry name" value="ATPase_P-typ_transduc_dom_A_sf"/>
</dbReference>
<dbReference type="RefSeq" id="WP_012020468.1">
    <property type="nucleotide sequence ID" value="NZ_CP008822.1"/>
</dbReference>
<feature type="transmembrane region" description="Helical" evidence="12">
    <location>
        <begin position="253"/>
        <end position="278"/>
    </location>
</feature>
<dbReference type="GO" id="GO:0016887">
    <property type="term" value="F:ATP hydrolysis activity"/>
    <property type="evidence" value="ECO:0007669"/>
    <property type="project" value="InterPro"/>
</dbReference>
<evidence type="ECO:0000313" key="23">
    <source>
        <dbReference type="Proteomes" id="UP000062398"/>
    </source>
</evidence>
<evidence type="ECO:0000256" key="1">
    <source>
        <dbReference type="ARBA" id="ARBA00004141"/>
    </source>
</evidence>
<dbReference type="Pfam" id="PF00690">
    <property type="entry name" value="Cation_ATPase_N"/>
    <property type="match status" value="1"/>
</dbReference>
<proteinExistence type="inferred from homology"/>
<dbReference type="PRINTS" id="PR00119">
    <property type="entry name" value="CATATPASE"/>
</dbReference>
<evidence type="ECO:0000256" key="3">
    <source>
        <dbReference type="ARBA" id="ARBA00022553"/>
    </source>
</evidence>
<dbReference type="PATRIC" id="fig|43687.5.peg.520"/>
<dbReference type="SUPFAM" id="SSF81665">
    <property type="entry name" value="Calcium ATPase, transmembrane domain M"/>
    <property type="match status" value="1"/>
</dbReference>
<dbReference type="GO" id="GO:0120029">
    <property type="term" value="P:proton export across plasma membrane"/>
    <property type="evidence" value="ECO:0007669"/>
    <property type="project" value="InterPro"/>
</dbReference>
<dbReference type="FunFam" id="3.40.50.1000:FF:000211">
    <property type="entry name" value="Plasma membrane ATPase"/>
    <property type="match status" value="1"/>
</dbReference>
<dbReference type="EMBL" id="CP008822">
    <property type="protein sequence ID" value="AIM26667.1"/>
    <property type="molecule type" value="Genomic_DNA"/>
</dbReference>
<keyword evidence="4 12" id="KW-0812">Transmembrane</keyword>
<dbReference type="EMBL" id="CP012175">
    <property type="protein sequence ID" value="AKV80369.1"/>
    <property type="molecule type" value="Genomic_DNA"/>
</dbReference>
<dbReference type="EMBL" id="CP012172">
    <property type="protein sequence ID" value="AKV73634.1"/>
    <property type="molecule type" value="Genomic_DNA"/>
</dbReference>
<dbReference type="GO" id="GO:0046872">
    <property type="term" value="F:metal ion binding"/>
    <property type="evidence" value="ECO:0007669"/>
    <property type="project" value="UniProtKB-KW"/>
</dbReference>
<evidence type="ECO:0000313" key="24">
    <source>
        <dbReference type="Proteomes" id="UP000062475"/>
    </source>
</evidence>
<dbReference type="InterPro" id="IPR023299">
    <property type="entry name" value="ATPase_P-typ_cyto_dom_N"/>
</dbReference>
<dbReference type="Gene3D" id="2.70.150.10">
    <property type="entry name" value="Calcium-transporting ATPase, cytoplasmic transduction domain A"/>
    <property type="match status" value="1"/>
</dbReference>
<dbReference type="SFLD" id="SFLDF00027">
    <property type="entry name" value="p-type_atpase"/>
    <property type="match status" value="1"/>
</dbReference>
<dbReference type="InterPro" id="IPR001757">
    <property type="entry name" value="P_typ_ATPase"/>
</dbReference>
<keyword evidence="10 12" id="KW-1133">Transmembrane helix</keyword>
<evidence type="ECO:0000256" key="4">
    <source>
        <dbReference type="ARBA" id="ARBA00022692"/>
    </source>
</evidence>
<evidence type="ECO:0000313" key="16">
    <source>
        <dbReference type="EMBL" id="AKV75874.1"/>
    </source>
</evidence>
<dbReference type="PROSITE" id="PS00154">
    <property type="entry name" value="ATPASE_E1_E2"/>
    <property type="match status" value="1"/>
</dbReference>
<dbReference type="SUPFAM" id="SSF81653">
    <property type="entry name" value="Calcium ATPase, transduction domain A"/>
    <property type="match status" value="1"/>
</dbReference>
<dbReference type="AlphaFoldDB" id="A0A088E4I3"/>
<feature type="domain" description="Cation-transporting P-type ATPase N-terminal" evidence="13">
    <location>
        <begin position="3"/>
        <end position="73"/>
    </location>
</feature>
<feature type="transmembrane region" description="Helical" evidence="12">
    <location>
        <begin position="77"/>
        <end position="93"/>
    </location>
</feature>
<evidence type="ECO:0000313" key="25">
    <source>
        <dbReference type="Proteomes" id="UP000068832"/>
    </source>
</evidence>
<comment type="subcellular location">
    <subcellularLocation>
        <location evidence="1">Membrane</location>
        <topology evidence="1">Multi-pass membrane protein</topology>
    </subcellularLocation>
</comment>
<dbReference type="EMBL" id="CP012174">
    <property type="protein sequence ID" value="AKV78124.1"/>
    <property type="molecule type" value="Genomic_DNA"/>
</dbReference>
<dbReference type="Pfam" id="PF00702">
    <property type="entry name" value="Hydrolase"/>
    <property type="match status" value="1"/>
</dbReference>
<evidence type="ECO:0000313" key="18">
    <source>
        <dbReference type="EMBL" id="AKV80369.1"/>
    </source>
</evidence>
<keyword evidence="11 12" id="KW-0472">Membrane</keyword>
<dbReference type="Gene3D" id="1.20.1110.10">
    <property type="entry name" value="Calcium-transporting ATPase, transmembrane domain"/>
    <property type="match status" value="1"/>
</dbReference>
<dbReference type="InterPro" id="IPR044492">
    <property type="entry name" value="P_typ_ATPase_HD_dom"/>
</dbReference>
<feature type="transmembrane region" description="Helical" evidence="12">
    <location>
        <begin position="700"/>
        <end position="718"/>
    </location>
</feature>
<dbReference type="EMBL" id="CP012173">
    <property type="protein sequence ID" value="AKV75874.1"/>
    <property type="molecule type" value="Genomic_DNA"/>
</dbReference>
<reference evidence="19 21" key="3">
    <citation type="submission" date="2015-07" db="EMBL/GenBank/DDBJ databases">
        <title>Physiological, transcriptional responses and genome re-sequencing of acid resistant extremely thermoacidophilic Metallosphaera sedula SARC-M1.</title>
        <authorList>
            <person name="Ai C."/>
            <person name="McCarthy S."/>
            <person name="Eckrich V."/>
            <person name="Rudrappa D."/>
            <person name="Qiu G."/>
            <person name="Blum P."/>
        </authorList>
    </citation>
    <scope>NUCLEOTIDE SEQUENCE [LARGE SCALE GENOMIC DNA]</scope>
    <source>
        <strain evidence="19 21">SARC-M1</strain>
    </source>
</reference>
<dbReference type="GO" id="GO:0005524">
    <property type="term" value="F:ATP binding"/>
    <property type="evidence" value="ECO:0007669"/>
    <property type="project" value="UniProtKB-KW"/>
</dbReference>
<dbReference type="OMA" id="VIEFHPF"/>
<evidence type="ECO:0000256" key="6">
    <source>
        <dbReference type="ARBA" id="ARBA00022741"/>
    </source>
</evidence>
<gene>
    <name evidence="14" type="ORF">HA72_0505</name>
    <name evidence="15" type="ORF">MsedA_0517</name>
    <name evidence="16" type="ORF">MsedB_0517</name>
    <name evidence="17" type="ORF">MsedC_0516</name>
    <name evidence="18" type="ORF">MsedD_0517</name>
    <name evidence="19" type="ORF">MsedE_0517</name>
</gene>
<dbReference type="InterPro" id="IPR023298">
    <property type="entry name" value="ATPase_P-typ_TM_dom_sf"/>
</dbReference>
<dbReference type="InterPro" id="IPR023214">
    <property type="entry name" value="HAD_sf"/>
</dbReference>
<organism evidence="14 20">
    <name type="scientific">Metallosphaera sedula</name>
    <dbReference type="NCBI Taxonomy" id="43687"/>
    <lineage>
        <taxon>Archaea</taxon>
        <taxon>Thermoproteota</taxon>
        <taxon>Thermoprotei</taxon>
        <taxon>Sulfolobales</taxon>
        <taxon>Sulfolobaceae</taxon>
        <taxon>Metallosphaera</taxon>
    </lineage>
</organism>
<dbReference type="Pfam" id="PF00122">
    <property type="entry name" value="E1-E2_ATPase"/>
    <property type="match status" value="1"/>
</dbReference>
<evidence type="ECO:0000313" key="17">
    <source>
        <dbReference type="EMBL" id="AKV78124.1"/>
    </source>
</evidence>
<dbReference type="InterPro" id="IPR004014">
    <property type="entry name" value="ATPase_P-typ_cation-transptr_N"/>
</dbReference>
<dbReference type="Proteomes" id="UP000062398">
    <property type="component" value="Chromosome"/>
</dbReference>
<dbReference type="InterPro" id="IPR036412">
    <property type="entry name" value="HAD-like_sf"/>
</dbReference>
<keyword evidence="5" id="KW-0479">Metal-binding</keyword>
<evidence type="ECO:0000256" key="11">
    <source>
        <dbReference type="ARBA" id="ARBA00023136"/>
    </source>
</evidence>
<evidence type="ECO:0000313" key="19">
    <source>
        <dbReference type="EMBL" id="AKV82617.1"/>
    </source>
</evidence>
<evidence type="ECO:0000313" key="22">
    <source>
        <dbReference type="Proteomes" id="UP000061362"/>
    </source>
</evidence>
<evidence type="ECO:0000313" key="21">
    <source>
        <dbReference type="Proteomes" id="UP000056255"/>
    </source>
</evidence>
<dbReference type="Proteomes" id="UP000068832">
    <property type="component" value="Chromosome"/>
</dbReference>
<comment type="similarity">
    <text evidence="2">Belongs to the cation transport ATPase (P-type) (TC 3.A.3) family. Type IIIA subfamily.</text>
</comment>
<dbReference type="Proteomes" id="UP000056255">
    <property type="component" value="Chromosome"/>
</dbReference>
<dbReference type="SMART" id="SM00831">
    <property type="entry name" value="Cation_ATPase_N"/>
    <property type="match status" value="1"/>
</dbReference>
<evidence type="ECO:0000256" key="8">
    <source>
        <dbReference type="ARBA" id="ARBA00022842"/>
    </source>
</evidence>
<dbReference type="InterPro" id="IPR059000">
    <property type="entry name" value="ATPase_P-type_domA"/>
</dbReference>
<protein>
    <submittedName>
        <fullName evidence="15">Pirin</fullName>
    </submittedName>
    <submittedName>
        <fullName evidence="14">Plasma-membrane proton-efflux P-type ATPase</fullName>
    </submittedName>
</protein>
<keyword evidence="7" id="KW-0067">ATP-binding</keyword>
<dbReference type="Gene3D" id="3.40.50.1000">
    <property type="entry name" value="HAD superfamily/HAD-like"/>
    <property type="match status" value="1"/>
</dbReference>
<keyword evidence="3" id="KW-0597">Phosphoprotein</keyword>
<feature type="transmembrane region" description="Helical" evidence="12">
    <location>
        <begin position="605"/>
        <end position="626"/>
    </location>
</feature>
<evidence type="ECO:0000256" key="2">
    <source>
        <dbReference type="ARBA" id="ARBA00008804"/>
    </source>
</evidence>
<dbReference type="SFLD" id="SFLDS00003">
    <property type="entry name" value="Haloacid_Dehalogenase"/>
    <property type="match status" value="1"/>
</dbReference>
<dbReference type="InterPro" id="IPR018303">
    <property type="entry name" value="ATPase_P-typ_P_site"/>
</dbReference>
<feature type="transmembrane region" description="Helical" evidence="12">
    <location>
        <begin position="223"/>
        <end position="247"/>
    </location>
</feature>
<feature type="transmembrane region" description="Helical" evidence="12">
    <location>
        <begin position="757"/>
        <end position="774"/>
    </location>
</feature>
<dbReference type="SFLD" id="SFLDG00002">
    <property type="entry name" value="C1.7:_P-type_atpase_like"/>
    <property type="match status" value="1"/>
</dbReference>
<dbReference type="OrthoDB" id="8588at2157"/>
<dbReference type="PRINTS" id="PR00120">
    <property type="entry name" value="HATPASE"/>
</dbReference>
<dbReference type="GeneID" id="91754955"/>
<sequence length="785" mass="87605">MSDNETLDSLLKSLNTTLNGLTSEEAKSRLLKFGPNEVKEKKRSPVIEFLLKFWAPVPWMLEVTVVLTFILQKYLDMYIILFLLVFNSVISFVQEHRAENAVELLKRRLQVMAKVKRDGKWISIQAKELVPGDLVTIRIGDIVPADIRIVEGEVLVDQSALTGESQPVERKVLDTVYSGSVVKRGEAKGIVISTGERTYFGKTTQLVQVAKAKSHIQDIIMKIVRYLIMIDVTLVVALTLFALLAGIRLEEVLPFSLVVLIASVPVALPATFTIAMALGAEELSRKGILVTRLNASEDAASMDVLNLDKTGTLTENRLRVGDPVPSKGYTERDVIVYALLASDEATLDPIDVAVAECSRERGVTSSYSRLHFEPFDPSKKRTEAIISTPEGELRIMKGAPQVIEQLASVDKKWFDEQVSLLSSKGFRVIAVAAGREKLEVVGLLPLYDRPRPDSARFIQEIKNLGVSPKMVTGDNSLIAVEVAKEVGIGDRVCDMREVREASKQEKMKYVEECQVFAEVFPEDKYTIVKSLQDSGHVVGMTGDGVNDAPALKQAEVGIAVYNSTDVAKASASMVLTHEGLTDIVEAIKTGRKIYQRMLTYTMNKIIKTLQVVLFLTLSFFVTRFFVTTPFDVILLLFLNDFVTMSIATDNVTYSMKPERWNVDKIVRSSLILAFLVLLESFFVLWFSIYLRLDVNQIHTATFDMLVFTGQFTIYLLRTRGRIWSSRPSKPLLISSIADILFVLMISSLGILVTPIPIQVTLLILLTAFTFNLIFDQIKVSLLRLT</sequence>
<dbReference type="SUPFAM" id="SSF56784">
    <property type="entry name" value="HAD-like"/>
    <property type="match status" value="1"/>
</dbReference>
<evidence type="ECO:0000313" key="14">
    <source>
        <dbReference type="EMBL" id="AIM26667.1"/>
    </source>
</evidence>
<feature type="transmembrane region" description="Helical" evidence="12">
    <location>
        <begin position="632"/>
        <end position="653"/>
    </location>
</feature>
<dbReference type="Proteomes" id="UP000062475">
    <property type="component" value="Chromosome"/>
</dbReference>
<evidence type="ECO:0000259" key="13">
    <source>
        <dbReference type="SMART" id="SM00831"/>
    </source>
</evidence>
<dbReference type="Proteomes" id="UP000029084">
    <property type="component" value="Chromosome"/>
</dbReference>
<evidence type="ECO:0000256" key="5">
    <source>
        <dbReference type="ARBA" id="ARBA00022723"/>
    </source>
</evidence>
<keyword evidence="9" id="KW-1278">Translocase</keyword>
<dbReference type="GO" id="GO:0016020">
    <property type="term" value="C:membrane"/>
    <property type="evidence" value="ECO:0007669"/>
    <property type="project" value="UniProtKB-SubCell"/>
</dbReference>
<evidence type="ECO:0000256" key="12">
    <source>
        <dbReference type="SAM" id="Phobius"/>
    </source>
</evidence>
<evidence type="ECO:0000313" key="15">
    <source>
        <dbReference type="EMBL" id="AKV73634.1"/>
    </source>
</evidence>
<evidence type="ECO:0000313" key="20">
    <source>
        <dbReference type="Proteomes" id="UP000029084"/>
    </source>
</evidence>
<dbReference type="NCBIfam" id="TIGR01494">
    <property type="entry name" value="ATPase_P-type"/>
    <property type="match status" value="3"/>
</dbReference>
<dbReference type="Gene3D" id="3.40.1110.10">
    <property type="entry name" value="Calcium-transporting ATPase, cytoplasmic domain N"/>
    <property type="match status" value="1"/>
</dbReference>
<dbReference type="FunFam" id="2.70.150.10:FF:000042">
    <property type="entry name" value="Plasma membrane ATPase"/>
    <property type="match status" value="1"/>
</dbReference>
<evidence type="ECO:0000256" key="7">
    <source>
        <dbReference type="ARBA" id="ARBA00022840"/>
    </source>
</evidence>
<accession>A0A088E4I3</accession>
<reference evidence="22 23" key="2">
    <citation type="journal article" date="2015" name="Genome Announc.">
        <title>Complete Genome Sequences of Evolved Arsenate-Resistant Metallosphaera sedula Strains.</title>
        <authorList>
            <person name="Ai C."/>
            <person name="McCarthy S."/>
            <person name="Schackwitz W."/>
            <person name="Martin J."/>
            <person name="Lipzen A."/>
            <person name="Blum P."/>
        </authorList>
    </citation>
    <scope>NUCLEOTIDE SEQUENCE [LARGE SCALE GENOMIC DNA]</scope>
    <source>
        <strain evidence="17 23">ARS120-1</strain>
        <strain evidence="18 22">ARS120-2</strain>
        <strain evidence="15 25">ARS50-1</strain>
        <strain evidence="16 24">ARS50-2</strain>
    </source>
</reference>
<evidence type="ECO:0000256" key="10">
    <source>
        <dbReference type="ARBA" id="ARBA00022989"/>
    </source>
</evidence>
<dbReference type="Proteomes" id="UP000061362">
    <property type="component" value="Chromosome"/>
</dbReference>
<feature type="transmembrane region" description="Helical" evidence="12">
    <location>
        <begin position="49"/>
        <end position="71"/>
    </location>
</feature>
<feature type="transmembrane region" description="Helical" evidence="12">
    <location>
        <begin position="730"/>
        <end position="751"/>
    </location>
</feature>
<dbReference type="PANTHER" id="PTHR42861">
    <property type="entry name" value="CALCIUM-TRANSPORTING ATPASE"/>
    <property type="match status" value="1"/>
</dbReference>
<evidence type="ECO:0000256" key="9">
    <source>
        <dbReference type="ARBA" id="ARBA00022967"/>
    </source>
</evidence>
<feature type="transmembrane region" description="Helical" evidence="12">
    <location>
        <begin position="665"/>
        <end position="688"/>
    </location>
</feature>
<dbReference type="InterPro" id="IPR006534">
    <property type="entry name" value="P-type_ATPase_IIIA"/>
</dbReference>
<name>A0A088E4I3_9CREN</name>